<dbReference type="InParanoid" id="G9ESQ7"/>
<dbReference type="EMBL" id="JH413846">
    <property type="protein sequence ID" value="EHL29738.1"/>
    <property type="molecule type" value="Genomic_DNA"/>
</dbReference>
<reference evidence="2 3" key="1">
    <citation type="journal article" date="2011" name="BMC Genomics">
        <title>Insight into cross-talk between intra-amoebal pathogens.</title>
        <authorList>
            <person name="Gimenez G."/>
            <person name="Bertelli C."/>
            <person name="Moliner C."/>
            <person name="Robert C."/>
            <person name="Raoult D."/>
            <person name="Fournier P.E."/>
            <person name="Greub G."/>
        </authorList>
    </citation>
    <scope>NUCLEOTIDE SEQUENCE [LARGE SCALE GENOMIC DNA]</scope>
    <source>
        <strain evidence="2 3">LLAP12</strain>
    </source>
</reference>
<dbReference type="eggNOG" id="ENOG50311KU">
    <property type="taxonomic scope" value="Bacteria"/>
</dbReference>
<dbReference type="RefSeq" id="WP_006872207.1">
    <property type="nucleotide sequence ID" value="NZ_JH413846.1"/>
</dbReference>
<organism evidence="2 3">
    <name type="scientific">Legionella drancourtii LLAP12</name>
    <dbReference type="NCBI Taxonomy" id="658187"/>
    <lineage>
        <taxon>Bacteria</taxon>
        <taxon>Pseudomonadati</taxon>
        <taxon>Pseudomonadota</taxon>
        <taxon>Gammaproteobacteria</taxon>
        <taxon>Legionellales</taxon>
        <taxon>Legionellaceae</taxon>
        <taxon>Legionella</taxon>
    </lineage>
</organism>
<keyword evidence="1" id="KW-1133">Transmembrane helix</keyword>
<feature type="transmembrane region" description="Helical" evidence="1">
    <location>
        <begin position="51"/>
        <end position="69"/>
    </location>
</feature>
<dbReference type="HOGENOM" id="CLU_149973_0_0_6"/>
<dbReference type="STRING" id="658187.LDG_8328"/>
<protein>
    <submittedName>
        <fullName evidence="2">Uncharacterized protein</fullName>
    </submittedName>
</protein>
<proteinExistence type="predicted"/>
<dbReference type="Proteomes" id="UP000002770">
    <property type="component" value="Unassembled WGS sequence"/>
</dbReference>
<evidence type="ECO:0000256" key="1">
    <source>
        <dbReference type="SAM" id="Phobius"/>
    </source>
</evidence>
<keyword evidence="1" id="KW-0812">Transmembrane</keyword>
<evidence type="ECO:0000313" key="3">
    <source>
        <dbReference type="Proteomes" id="UP000002770"/>
    </source>
</evidence>
<gene>
    <name evidence="2" type="ORF">LDG_8328</name>
</gene>
<dbReference type="AlphaFoldDB" id="G9ESQ7"/>
<name>G9ESQ7_9GAMM</name>
<feature type="transmembrane region" description="Helical" evidence="1">
    <location>
        <begin position="12"/>
        <end position="31"/>
    </location>
</feature>
<evidence type="ECO:0000313" key="2">
    <source>
        <dbReference type="EMBL" id="EHL29738.1"/>
    </source>
</evidence>
<keyword evidence="1" id="KW-0472">Membrane</keyword>
<sequence length="110" mass="12989">MLKKFLKPSIIVVIQVILLVIFILCITPFLLKNIDSLNHFRQLIQQFKWPLLLIHGVFYTLLYFLWPLLIKVLSRRQAIPPSDEQRRGALNARLYLIGAFIIFECLNLLR</sequence>
<accession>G9ESQ7</accession>
<dbReference type="OrthoDB" id="5652835at2"/>
<keyword evidence="3" id="KW-1185">Reference proteome</keyword>